<dbReference type="Gene3D" id="3.30.420.40">
    <property type="match status" value="3"/>
</dbReference>
<protein>
    <recommendedName>
        <fullName evidence="6">Cell shape-determining protein MreB</fullName>
    </recommendedName>
</protein>
<keyword evidence="8" id="KW-1185">Reference proteome</keyword>
<comment type="caution">
    <text evidence="6">Lacks conserved residue(s) required for the propagation of feature annotation.</text>
</comment>
<evidence type="ECO:0000256" key="3">
    <source>
        <dbReference type="ARBA" id="ARBA00022840"/>
    </source>
</evidence>
<feature type="binding site" evidence="6">
    <location>
        <begin position="166"/>
        <end position="168"/>
    </location>
    <ligand>
        <name>ATP</name>
        <dbReference type="ChEBI" id="CHEBI:30616"/>
    </ligand>
</feature>
<dbReference type="InterPro" id="IPR043129">
    <property type="entry name" value="ATPase_NBD"/>
</dbReference>
<evidence type="ECO:0000256" key="1">
    <source>
        <dbReference type="ARBA" id="ARBA00022490"/>
    </source>
</evidence>
<dbReference type="PANTHER" id="PTHR42749:SF1">
    <property type="entry name" value="CELL SHAPE-DETERMINING PROTEIN MREB"/>
    <property type="match status" value="1"/>
</dbReference>
<dbReference type="PANTHER" id="PTHR42749">
    <property type="entry name" value="CELL SHAPE-DETERMINING PROTEIN MREB"/>
    <property type="match status" value="1"/>
</dbReference>
<keyword evidence="4 6" id="KW-0133">Cell shape</keyword>
<keyword evidence="2 6" id="KW-0547">Nucleotide-binding</keyword>
<reference evidence="8" key="1">
    <citation type="submission" date="2021-02" db="EMBL/GenBank/DDBJ databases">
        <title>Sulfurospirillum tamanensis sp. nov.</title>
        <authorList>
            <person name="Merkel A.Y."/>
        </authorList>
    </citation>
    <scope>NUCLEOTIDE SEQUENCE [LARGE SCALE GENOMIC DNA]</scope>
    <source>
        <strain evidence="8">T05b</strain>
    </source>
</reference>
<comment type="subunit">
    <text evidence="6">Forms polymers.</text>
</comment>
<proteinExistence type="inferred from homology"/>
<reference evidence="7 8" key="3">
    <citation type="submission" date="2021-02" db="EMBL/GenBank/DDBJ databases">
        <authorList>
            <person name="Merkel A.Y."/>
        </authorList>
    </citation>
    <scope>NUCLEOTIDE SEQUENCE [LARGE SCALE GENOMIC DNA]</scope>
    <source>
        <strain evidence="7 8">T05b</strain>
    </source>
</reference>
<dbReference type="PRINTS" id="PR01652">
    <property type="entry name" value="SHAPEPROTEIN"/>
</dbReference>
<comment type="caution">
    <text evidence="7">The sequence shown here is derived from an EMBL/GenBank/DDBJ whole genome shotgun (WGS) entry which is preliminary data.</text>
</comment>
<dbReference type="NCBIfam" id="TIGR00904">
    <property type="entry name" value="mreB"/>
    <property type="match status" value="1"/>
</dbReference>
<dbReference type="InterPro" id="IPR056546">
    <property type="entry name" value="MreB_MamK-like"/>
</dbReference>
<organism evidence="7 8">
    <name type="scientific">Sulfurospirillum tamanense</name>
    <dbReference type="NCBI Taxonomy" id="2813362"/>
    <lineage>
        <taxon>Bacteria</taxon>
        <taxon>Pseudomonadati</taxon>
        <taxon>Campylobacterota</taxon>
        <taxon>Epsilonproteobacteria</taxon>
        <taxon>Campylobacterales</taxon>
        <taxon>Sulfurospirillaceae</taxon>
        <taxon>Sulfurospirillum</taxon>
    </lineage>
</organism>
<comment type="subcellular location">
    <subcellularLocation>
        <location evidence="6">Cytoplasm</location>
    </subcellularLocation>
    <text evidence="6">Membrane-associated.</text>
</comment>
<gene>
    <name evidence="6" type="primary">mreB</name>
    <name evidence="7" type="ORF">JWV37_00770</name>
</gene>
<evidence type="ECO:0000256" key="2">
    <source>
        <dbReference type="ARBA" id="ARBA00022741"/>
    </source>
</evidence>
<sequence length="354" mass="38278">MLKKLMGLFSNDIAIDLGTSSIIIFSKRDGVVLNEPAVIAFKKGVLTKEGVLAVGKEAQLMMGKTPQAIETIRPMRDGVIADFKATEIMIRAMIERVYQRKRFIKPRIIICLPREVTQVERNAVKDAAIGAGAREVFLVDEPMAAAIGAALDVTLPMGHMVVDIGAGTTEVGVTSLGGLVLCKASRVAGDRIDKAILDFVRQEYNLHIGLRTAESVKVEIGAAYPLKEKLVATIKGRDNFGYLVRLELDSEEVRKAIAEPLRQMAATIKSVLEVMPAELAGDIVDNGIVLTGGGALIRGLDLYLSEALALPVRVAHEPLLAVGRGVGELLNNEALLQHVFGREKSHIPSKHIRL</sequence>
<dbReference type="InterPro" id="IPR004753">
    <property type="entry name" value="MreB"/>
</dbReference>
<feature type="binding site" evidence="6">
    <location>
        <begin position="214"/>
        <end position="217"/>
    </location>
    <ligand>
        <name>ATP</name>
        <dbReference type="ChEBI" id="CHEBI:30616"/>
    </ligand>
</feature>
<evidence type="ECO:0000313" key="7">
    <source>
        <dbReference type="EMBL" id="MBN2963300.1"/>
    </source>
</evidence>
<dbReference type="NCBIfam" id="NF010539">
    <property type="entry name" value="PRK13927.1"/>
    <property type="match status" value="1"/>
</dbReference>
<dbReference type="SUPFAM" id="SSF53067">
    <property type="entry name" value="Actin-like ATPase domain"/>
    <property type="match status" value="2"/>
</dbReference>
<dbReference type="EMBL" id="JAFHKK010000001">
    <property type="protein sequence ID" value="MBN2963300.1"/>
    <property type="molecule type" value="Genomic_DNA"/>
</dbReference>
<comment type="similarity">
    <text evidence="5 6">Belongs to the FtsA/MreB family.</text>
</comment>
<evidence type="ECO:0000256" key="5">
    <source>
        <dbReference type="ARBA" id="ARBA00023458"/>
    </source>
</evidence>
<dbReference type="CDD" id="cd10225">
    <property type="entry name" value="ASKHA_NBD_MreB-like"/>
    <property type="match status" value="1"/>
</dbReference>
<evidence type="ECO:0000256" key="4">
    <source>
        <dbReference type="ARBA" id="ARBA00022960"/>
    </source>
</evidence>
<comment type="function">
    <text evidence="6">Forms membrane-associated dynamic filaments that are essential for cell shape determination. Acts by regulating cell wall synthesis and cell elongation, and thus cell shape. A feedback loop between cell geometry and MreB localization may maintain elongated cell shape by targeting cell wall growth to regions of negative cell wall curvature.</text>
</comment>
<name>A0ABS2WP72_9BACT</name>
<evidence type="ECO:0000256" key="6">
    <source>
        <dbReference type="HAMAP-Rule" id="MF_02207"/>
    </source>
</evidence>
<dbReference type="Proteomes" id="UP000703590">
    <property type="component" value="Unassembled WGS sequence"/>
</dbReference>
<dbReference type="RefSeq" id="WP_205457733.1">
    <property type="nucleotide sequence ID" value="NZ_JAFHKK010000001.1"/>
</dbReference>
<feature type="binding site" evidence="6">
    <location>
        <begin position="293"/>
        <end position="296"/>
    </location>
    <ligand>
        <name>ATP</name>
        <dbReference type="ChEBI" id="CHEBI:30616"/>
    </ligand>
</feature>
<reference evidence="7 8" key="2">
    <citation type="submission" date="2021-02" db="EMBL/GenBank/DDBJ databases">
        <title>Sulfurospirillum tamanensis sp. nov.</title>
        <authorList>
            <person name="Frolova A."/>
            <person name="Merkel A."/>
            <person name="Slobodkin A."/>
        </authorList>
    </citation>
    <scope>NUCLEOTIDE SEQUENCE [LARGE SCALE GENOMIC DNA]</scope>
    <source>
        <strain evidence="7 8">T05b</strain>
    </source>
</reference>
<keyword evidence="1 6" id="KW-0963">Cytoplasm</keyword>
<accession>A0ABS2WP72</accession>
<dbReference type="Pfam" id="PF06723">
    <property type="entry name" value="MreB_Mbl"/>
    <property type="match status" value="1"/>
</dbReference>
<evidence type="ECO:0000313" key="8">
    <source>
        <dbReference type="Proteomes" id="UP000703590"/>
    </source>
</evidence>
<dbReference type="HAMAP" id="MF_02207">
    <property type="entry name" value="MreB"/>
    <property type="match status" value="1"/>
</dbReference>
<keyword evidence="3 6" id="KW-0067">ATP-binding</keyword>